<name>A0A2M3ZSB9_9DIPT</name>
<dbReference type="AlphaFoldDB" id="A0A2M3ZSB9"/>
<sequence length="69" mass="7617">MFLVKTVHTAVDQSLFSLMTLLMVMARENEDHDGFITFVPINSIRDAPSLLIDPISTSSSGATEPHTRL</sequence>
<dbReference type="EMBL" id="GGFM01010517">
    <property type="protein sequence ID" value="MBW31268.1"/>
    <property type="molecule type" value="Transcribed_RNA"/>
</dbReference>
<evidence type="ECO:0000313" key="1">
    <source>
        <dbReference type="EMBL" id="MBW31268.1"/>
    </source>
</evidence>
<proteinExistence type="predicted"/>
<accession>A0A2M3ZSB9</accession>
<organism evidence="1">
    <name type="scientific">Anopheles braziliensis</name>
    <dbReference type="NCBI Taxonomy" id="58242"/>
    <lineage>
        <taxon>Eukaryota</taxon>
        <taxon>Metazoa</taxon>
        <taxon>Ecdysozoa</taxon>
        <taxon>Arthropoda</taxon>
        <taxon>Hexapoda</taxon>
        <taxon>Insecta</taxon>
        <taxon>Pterygota</taxon>
        <taxon>Neoptera</taxon>
        <taxon>Endopterygota</taxon>
        <taxon>Diptera</taxon>
        <taxon>Nematocera</taxon>
        <taxon>Culicoidea</taxon>
        <taxon>Culicidae</taxon>
        <taxon>Anophelinae</taxon>
        <taxon>Anopheles</taxon>
    </lineage>
</organism>
<protein>
    <submittedName>
        <fullName evidence="1">Putative secreted peptide</fullName>
    </submittedName>
</protein>
<reference evidence="1" key="1">
    <citation type="submission" date="2018-01" db="EMBL/GenBank/DDBJ databases">
        <title>An insight into the sialome of Amazonian anophelines.</title>
        <authorList>
            <person name="Ribeiro J.M."/>
            <person name="Scarpassa V."/>
            <person name="Calvo E."/>
        </authorList>
    </citation>
    <scope>NUCLEOTIDE SEQUENCE</scope>
    <source>
        <tissue evidence="1">Salivary glands</tissue>
    </source>
</reference>